<sequence>MSFREYLELMLDIELPIIKLEDILKSHEDIIFDITAKLEKLDVRVIPLFKRYLKVGYYPYSLDIDDDDVFIDTLKQNIHISISYDLLSVYPSLDGNSIKK</sequence>
<accession>A0A975B164</accession>
<reference evidence="1" key="1">
    <citation type="submission" date="2019-11" db="EMBL/GenBank/DDBJ databases">
        <authorList>
            <person name="Kojima H."/>
        </authorList>
    </citation>
    <scope>NUCLEOTIDE SEQUENCE</scope>
    <source>
        <strain evidence="1">H1576</strain>
    </source>
</reference>
<evidence type="ECO:0000313" key="2">
    <source>
        <dbReference type="Proteomes" id="UP000671852"/>
    </source>
</evidence>
<keyword evidence="2" id="KW-1185">Reference proteome</keyword>
<dbReference type="EMBL" id="CP046072">
    <property type="protein sequence ID" value="QSZ42349.1"/>
    <property type="molecule type" value="Genomic_DNA"/>
</dbReference>
<dbReference type="Proteomes" id="UP000671852">
    <property type="component" value="Chromosome"/>
</dbReference>
<protein>
    <submittedName>
        <fullName evidence="1">Uncharacterized protein</fullName>
    </submittedName>
</protein>
<evidence type="ECO:0000313" key="1">
    <source>
        <dbReference type="EMBL" id="QSZ42349.1"/>
    </source>
</evidence>
<gene>
    <name evidence="1" type="ORF">GJV85_09605</name>
</gene>
<reference evidence="1" key="2">
    <citation type="submission" date="2021-04" db="EMBL/GenBank/DDBJ databases">
        <title>Isolation and characterization of a novel species of the genus Sulfurimonas.</title>
        <authorList>
            <person name="Fukui M."/>
        </authorList>
    </citation>
    <scope>NUCLEOTIDE SEQUENCE</scope>
    <source>
        <strain evidence="1">H1576</strain>
    </source>
</reference>
<name>A0A975B164_9BACT</name>
<dbReference type="KEGG" id="saqt:GJV85_09605"/>
<proteinExistence type="predicted"/>
<dbReference type="RefSeq" id="WP_207561166.1">
    <property type="nucleotide sequence ID" value="NZ_CP046072.1"/>
</dbReference>
<dbReference type="AlphaFoldDB" id="A0A975B164"/>
<organism evidence="1 2">
    <name type="scientific">Sulfurimonas aquatica</name>
    <dbReference type="NCBI Taxonomy" id="2672570"/>
    <lineage>
        <taxon>Bacteria</taxon>
        <taxon>Pseudomonadati</taxon>
        <taxon>Campylobacterota</taxon>
        <taxon>Epsilonproteobacteria</taxon>
        <taxon>Campylobacterales</taxon>
        <taxon>Sulfurimonadaceae</taxon>
        <taxon>Sulfurimonas</taxon>
    </lineage>
</organism>